<dbReference type="SUPFAM" id="SSF48008">
    <property type="entry name" value="GntR ligand-binding domain-like"/>
    <property type="match status" value="1"/>
</dbReference>
<dbReference type="AlphaFoldDB" id="A0A6A1QZY2"/>
<protein>
    <submittedName>
        <fullName evidence="5">FadR family transcriptional regulator</fullName>
    </submittedName>
</protein>
<organism evidence="5">
    <name type="scientific">Comamonas kerstersii</name>
    <dbReference type="NCBI Taxonomy" id="225992"/>
    <lineage>
        <taxon>Bacteria</taxon>
        <taxon>Pseudomonadati</taxon>
        <taxon>Pseudomonadota</taxon>
        <taxon>Betaproteobacteria</taxon>
        <taxon>Burkholderiales</taxon>
        <taxon>Comamonadaceae</taxon>
        <taxon>Comamonas</taxon>
    </lineage>
</organism>
<accession>A0A6A1QZY2</accession>
<dbReference type="SMART" id="SM00345">
    <property type="entry name" value="HTH_GNTR"/>
    <property type="match status" value="1"/>
</dbReference>
<evidence type="ECO:0000256" key="3">
    <source>
        <dbReference type="ARBA" id="ARBA00023163"/>
    </source>
</evidence>
<keyword evidence="3" id="KW-0804">Transcription</keyword>
<keyword evidence="2" id="KW-0238">DNA-binding</keyword>
<dbReference type="Pfam" id="PF07729">
    <property type="entry name" value="FCD"/>
    <property type="match status" value="1"/>
</dbReference>
<comment type="caution">
    <text evidence="5">The sequence shown here is derived from an EMBL/GenBank/DDBJ whole genome shotgun (WGS) entry which is preliminary data.</text>
</comment>
<evidence type="ECO:0000256" key="2">
    <source>
        <dbReference type="ARBA" id="ARBA00023125"/>
    </source>
</evidence>
<dbReference type="SUPFAM" id="SSF46785">
    <property type="entry name" value="Winged helix' DNA-binding domain"/>
    <property type="match status" value="1"/>
</dbReference>
<dbReference type="GO" id="GO:0003677">
    <property type="term" value="F:DNA binding"/>
    <property type="evidence" value="ECO:0007669"/>
    <property type="project" value="UniProtKB-KW"/>
</dbReference>
<dbReference type="EMBL" id="VZOT01000013">
    <property type="protein sequence ID" value="KAB0585506.1"/>
    <property type="molecule type" value="Genomic_DNA"/>
</dbReference>
<reference evidence="5" key="1">
    <citation type="submission" date="2019-09" db="EMBL/GenBank/DDBJ databases">
        <title>Draft genome sequences of 48 bacterial type strains from the CCUG.</title>
        <authorList>
            <person name="Tunovic T."/>
            <person name="Pineiro-Iglesias B."/>
            <person name="Unosson C."/>
            <person name="Inganas E."/>
            <person name="Ohlen M."/>
            <person name="Cardew S."/>
            <person name="Jensie-Markopoulos S."/>
            <person name="Salva-Serra F."/>
            <person name="Jaen-Luchoro D."/>
            <person name="Karlsson R."/>
            <person name="Svensson-Stadler L."/>
            <person name="Chun J."/>
            <person name="Moore E."/>
        </authorList>
    </citation>
    <scope>NUCLEOTIDE SEQUENCE</scope>
    <source>
        <strain evidence="5">CCUG 15333</strain>
    </source>
</reference>
<dbReference type="Pfam" id="PF00392">
    <property type="entry name" value="GntR"/>
    <property type="match status" value="1"/>
</dbReference>
<dbReference type="PROSITE" id="PS50949">
    <property type="entry name" value="HTH_GNTR"/>
    <property type="match status" value="1"/>
</dbReference>
<dbReference type="InterPro" id="IPR036388">
    <property type="entry name" value="WH-like_DNA-bd_sf"/>
</dbReference>
<dbReference type="PANTHER" id="PTHR43537:SF5">
    <property type="entry name" value="UXU OPERON TRANSCRIPTIONAL REGULATOR"/>
    <property type="match status" value="1"/>
</dbReference>
<dbReference type="Gene3D" id="1.10.10.10">
    <property type="entry name" value="Winged helix-like DNA-binding domain superfamily/Winged helix DNA-binding domain"/>
    <property type="match status" value="1"/>
</dbReference>
<dbReference type="PANTHER" id="PTHR43537">
    <property type="entry name" value="TRANSCRIPTIONAL REGULATOR, GNTR FAMILY"/>
    <property type="match status" value="1"/>
</dbReference>
<dbReference type="InterPro" id="IPR000524">
    <property type="entry name" value="Tscrpt_reg_HTH_GntR"/>
</dbReference>
<dbReference type="InterPro" id="IPR036390">
    <property type="entry name" value="WH_DNA-bd_sf"/>
</dbReference>
<dbReference type="CDD" id="cd07377">
    <property type="entry name" value="WHTH_GntR"/>
    <property type="match status" value="1"/>
</dbReference>
<dbReference type="InterPro" id="IPR011711">
    <property type="entry name" value="GntR_C"/>
</dbReference>
<dbReference type="SMART" id="SM00895">
    <property type="entry name" value="FCD"/>
    <property type="match status" value="1"/>
</dbReference>
<dbReference type="GO" id="GO:0003700">
    <property type="term" value="F:DNA-binding transcription factor activity"/>
    <property type="evidence" value="ECO:0007669"/>
    <property type="project" value="InterPro"/>
</dbReference>
<evidence type="ECO:0000259" key="4">
    <source>
        <dbReference type="PROSITE" id="PS50949"/>
    </source>
</evidence>
<feature type="domain" description="HTH gntR-type" evidence="4">
    <location>
        <begin position="20"/>
        <end position="88"/>
    </location>
</feature>
<dbReference type="Gene3D" id="1.20.120.530">
    <property type="entry name" value="GntR ligand-binding domain-like"/>
    <property type="match status" value="1"/>
</dbReference>
<dbReference type="InterPro" id="IPR008920">
    <property type="entry name" value="TF_FadR/GntR_C"/>
</dbReference>
<gene>
    <name evidence="5" type="ORF">F7P80_13905</name>
</gene>
<sequence>MMSCEMVMSVIEHKTVPSPRRLYREVVEQIRTQIENGSFGPGTRLPSERELSEMFEISRSSVREALIVLEIHGYVDIRGGSGIYVCSQMPKAASTPAAPLLKVVDMGAFEIMETRILLEPECAALAALHATTQQRNMLRTLHAAMELVHTPQFNRDGSCAKYDRLLHLTIAQSCGNAALESAVMHLWDLSKNSSVFQRLDQQFISAQHWGMSWREHSRFVEAIVSGDALRARHGMLHHLLSIVERIRNNPAWLA</sequence>
<evidence type="ECO:0000313" key="5">
    <source>
        <dbReference type="EMBL" id="KAB0585506.1"/>
    </source>
</evidence>
<name>A0A6A1QZY2_9BURK</name>
<evidence type="ECO:0000256" key="1">
    <source>
        <dbReference type="ARBA" id="ARBA00023015"/>
    </source>
</evidence>
<proteinExistence type="predicted"/>
<keyword evidence="1" id="KW-0805">Transcription regulation</keyword>
<dbReference type="PRINTS" id="PR00035">
    <property type="entry name" value="HTHGNTR"/>
</dbReference>